<comment type="catalytic activity">
    <reaction evidence="17">
        <text>a ubiquinone + NADH + 5 H(+)(in) = a ubiquinol + NAD(+) + 4 H(+)(out)</text>
        <dbReference type="Rhea" id="RHEA:29091"/>
        <dbReference type="Rhea" id="RHEA-COMP:9565"/>
        <dbReference type="Rhea" id="RHEA-COMP:9566"/>
        <dbReference type="ChEBI" id="CHEBI:15378"/>
        <dbReference type="ChEBI" id="CHEBI:16389"/>
        <dbReference type="ChEBI" id="CHEBI:17976"/>
        <dbReference type="ChEBI" id="CHEBI:57540"/>
        <dbReference type="ChEBI" id="CHEBI:57945"/>
        <dbReference type="EC" id="7.1.1.2"/>
    </reaction>
</comment>
<evidence type="ECO:0000256" key="17">
    <source>
        <dbReference type="ARBA" id="ARBA00049551"/>
    </source>
</evidence>
<feature type="transmembrane region" description="Helical" evidence="18">
    <location>
        <begin position="371"/>
        <end position="393"/>
    </location>
</feature>
<keyword evidence="6" id="KW-0679">Respiratory chain</keyword>
<comment type="subcellular location">
    <subcellularLocation>
        <location evidence="2">Mitochondrion inner membrane</location>
        <topology evidence="2">Multi-pass membrane protein</topology>
    </subcellularLocation>
</comment>
<evidence type="ECO:0000256" key="13">
    <source>
        <dbReference type="ARBA" id="ARBA00023075"/>
    </source>
</evidence>
<feature type="transmembrane region" description="Helical" evidence="18">
    <location>
        <begin position="266"/>
        <end position="285"/>
    </location>
</feature>
<feature type="transmembrane region" description="Helical" evidence="18">
    <location>
        <begin position="209"/>
        <end position="229"/>
    </location>
</feature>
<evidence type="ECO:0000256" key="7">
    <source>
        <dbReference type="ARBA" id="ARBA00022692"/>
    </source>
</evidence>
<keyword evidence="13" id="KW-0830">Ubiquinone</keyword>
<dbReference type="PANTHER" id="PTHR42829">
    <property type="entry name" value="NADH-UBIQUINONE OXIDOREDUCTASE CHAIN 5"/>
    <property type="match status" value="1"/>
</dbReference>
<dbReference type="PRINTS" id="PR01434">
    <property type="entry name" value="NADHDHGNASE5"/>
</dbReference>
<evidence type="ECO:0000259" key="20">
    <source>
        <dbReference type="Pfam" id="PF06455"/>
    </source>
</evidence>
<evidence type="ECO:0000256" key="16">
    <source>
        <dbReference type="ARBA" id="ARBA00031027"/>
    </source>
</evidence>
<feature type="transmembrane region" description="Helical" evidence="18">
    <location>
        <begin position="111"/>
        <end position="131"/>
    </location>
</feature>
<organism evidence="21">
    <name type="scientific">Idris sp. MM-2013</name>
    <dbReference type="NCBI Taxonomy" id="1429433"/>
    <lineage>
        <taxon>Eukaryota</taxon>
        <taxon>Metazoa</taxon>
        <taxon>Ecdysozoa</taxon>
        <taxon>Arthropoda</taxon>
        <taxon>Hexapoda</taxon>
        <taxon>Insecta</taxon>
        <taxon>Pterygota</taxon>
        <taxon>Neoptera</taxon>
        <taxon>Endopterygota</taxon>
        <taxon>Hymenoptera</taxon>
        <taxon>Apocrita</taxon>
        <taxon>Proctotrupomorpha</taxon>
        <taxon>Platygastroidea</taxon>
        <taxon>Scelionidae</taxon>
        <taxon>Scelioninae</taxon>
        <taxon>Idris</taxon>
    </lineage>
</organism>
<feature type="domain" description="NADH dehydrogenase subunit 5 C-terminal" evidence="20">
    <location>
        <begin position="387"/>
        <end position="555"/>
    </location>
</feature>
<feature type="transmembrane region" description="Helical" evidence="18">
    <location>
        <begin position="12"/>
        <end position="35"/>
    </location>
</feature>
<feature type="transmembrane region" description="Helical" evidence="18">
    <location>
        <begin position="143"/>
        <end position="162"/>
    </location>
</feature>
<reference evidence="21" key="1">
    <citation type="journal article" date="2014" name="Mol. Biol. Rep.">
        <title>Complete mitochondrial genomes of Ceratobaeus sp. and Idris sp. (Hymenoptera: Scelionidae): shared gene rearrangements as potential phylogenetic markers at the tribal level.</title>
        <authorList>
            <person name="Mao M."/>
            <person name="Dowton M."/>
        </authorList>
    </citation>
    <scope>NUCLEOTIDE SEQUENCE</scope>
</reference>
<feature type="transmembrane region" description="Helical" evidence="18">
    <location>
        <begin position="332"/>
        <end position="351"/>
    </location>
</feature>
<feature type="transmembrane region" description="Helical" evidence="18">
    <location>
        <begin position="55"/>
        <end position="76"/>
    </location>
</feature>
<dbReference type="InterPro" id="IPR001750">
    <property type="entry name" value="ND/Mrp_TM"/>
</dbReference>
<evidence type="ECO:0000256" key="4">
    <source>
        <dbReference type="ARBA" id="ARBA00021096"/>
    </source>
</evidence>
<evidence type="ECO:0000256" key="11">
    <source>
        <dbReference type="ARBA" id="ARBA00022989"/>
    </source>
</evidence>
<feature type="transmembrane region" description="Helical" evidence="18">
    <location>
        <begin position="168"/>
        <end position="188"/>
    </location>
</feature>
<evidence type="ECO:0000256" key="8">
    <source>
        <dbReference type="ARBA" id="ARBA00022792"/>
    </source>
</evidence>
<feature type="transmembrane region" description="Helical" evidence="18">
    <location>
        <begin position="491"/>
        <end position="508"/>
    </location>
</feature>
<feature type="transmembrane region" description="Helical" evidence="18">
    <location>
        <begin position="88"/>
        <end position="105"/>
    </location>
</feature>
<protein>
    <recommendedName>
        <fullName evidence="4">NADH-ubiquinone oxidoreductase chain 5</fullName>
        <ecNumber evidence="3">7.1.1.2</ecNumber>
    </recommendedName>
    <alternativeName>
        <fullName evidence="16">NADH dehydrogenase subunit 5</fullName>
    </alternativeName>
</protein>
<gene>
    <name evidence="21" type="primary">ND5</name>
</gene>
<evidence type="ECO:0000256" key="1">
    <source>
        <dbReference type="ARBA" id="ARBA00003257"/>
    </source>
</evidence>
<evidence type="ECO:0000256" key="9">
    <source>
        <dbReference type="ARBA" id="ARBA00022967"/>
    </source>
</evidence>
<dbReference type="EMBL" id="KF696670">
    <property type="protein sequence ID" value="AHB23658.1"/>
    <property type="molecule type" value="Genomic_DNA"/>
</dbReference>
<evidence type="ECO:0000256" key="10">
    <source>
        <dbReference type="ARBA" id="ARBA00022982"/>
    </source>
</evidence>
<proteinExistence type="predicted"/>
<evidence type="ECO:0000256" key="14">
    <source>
        <dbReference type="ARBA" id="ARBA00023128"/>
    </source>
</evidence>
<evidence type="ECO:0000256" key="6">
    <source>
        <dbReference type="ARBA" id="ARBA00022660"/>
    </source>
</evidence>
<dbReference type="AlphaFoldDB" id="A0A067YFA2"/>
<keyword evidence="9" id="KW-1278">Translocase</keyword>
<dbReference type="Pfam" id="PF06455">
    <property type="entry name" value="NADH5_C"/>
    <property type="match status" value="1"/>
</dbReference>
<dbReference type="GO" id="GO:0003954">
    <property type="term" value="F:NADH dehydrogenase activity"/>
    <property type="evidence" value="ECO:0007669"/>
    <property type="project" value="TreeGrafter"/>
</dbReference>
<feature type="transmembrane region" description="Helical" evidence="18">
    <location>
        <begin position="413"/>
        <end position="435"/>
    </location>
</feature>
<keyword evidence="15 18" id="KW-0472">Membrane</keyword>
<accession>A0A067YFA2</accession>
<comment type="function">
    <text evidence="1">Core subunit of the mitochondrial membrane respiratory chain NADH dehydrogenase (Complex I) that is believed to belong to the minimal assembly required for catalysis. Complex I functions in the transfer of electrons from NADH to the respiratory chain. The immediate electron acceptor for the enzyme is believed to be ubiquinone.</text>
</comment>
<evidence type="ECO:0000256" key="3">
    <source>
        <dbReference type="ARBA" id="ARBA00012944"/>
    </source>
</evidence>
<feature type="transmembrane region" description="Helical" evidence="18">
    <location>
        <begin position="535"/>
        <end position="555"/>
    </location>
</feature>
<keyword evidence="8" id="KW-0999">Mitochondrion inner membrane</keyword>
<evidence type="ECO:0000256" key="15">
    <source>
        <dbReference type="ARBA" id="ARBA00023136"/>
    </source>
</evidence>
<feature type="transmembrane region" description="Helical" evidence="18">
    <location>
        <begin position="241"/>
        <end position="259"/>
    </location>
</feature>
<dbReference type="EC" id="7.1.1.2" evidence="3"/>
<dbReference type="InterPro" id="IPR003945">
    <property type="entry name" value="NU5C-like"/>
</dbReference>
<evidence type="ECO:0000313" key="21">
    <source>
        <dbReference type="EMBL" id="AHB23658.1"/>
    </source>
</evidence>
<dbReference type="Pfam" id="PF00361">
    <property type="entry name" value="Proton_antipo_M"/>
    <property type="match status" value="1"/>
</dbReference>
<evidence type="ECO:0000256" key="2">
    <source>
        <dbReference type="ARBA" id="ARBA00004448"/>
    </source>
</evidence>
<feature type="transmembrane region" description="Helical" evidence="18">
    <location>
        <begin position="447"/>
        <end position="470"/>
    </location>
</feature>
<evidence type="ECO:0000256" key="18">
    <source>
        <dbReference type="SAM" id="Phobius"/>
    </source>
</evidence>
<evidence type="ECO:0000256" key="5">
    <source>
        <dbReference type="ARBA" id="ARBA00022448"/>
    </source>
</evidence>
<dbReference type="GO" id="GO:0015990">
    <property type="term" value="P:electron transport coupled proton transport"/>
    <property type="evidence" value="ECO:0007669"/>
    <property type="project" value="TreeGrafter"/>
</dbReference>
<dbReference type="GO" id="GO:0008137">
    <property type="term" value="F:NADH dehydrogenase (ubiquinone) activity"/>
    <property type="evidence" value="ECO:0007669"/>
    <property type="project" value="UniProtKB-EC"/>
</dbReference>
<geneLocation type="mitochondrion" evidence="21"/>
<dbReference type="InterPro" id="IPR010934">
    <property type="entry name" value="NADH_DH_su5_C"/>
</dbReference>
<name>A0A067YFA2_9HYME</name>
<dbReference type="GO" id="GO:0042773">
    <property type="term" value="P:ATP synthesis coupled electron transport"/>
    <property type="evidence" value="ECO:0007669"/>
    <property type="project" value="InterPro"/>
</dbReference>
<evidence type="ECO:0000259" key="19">
    <source>
        <dbReference type="Pfam" id="PF00361"/>
    </source>
</evidence>
<keyword evidence="12" id="KW-0520">NAD</keyword>
<feature type="domain" description="NADH:quinone oxidoreductase/Mrp antiporter transmembrane" evidence="19">
    <location>
        <begin position="106"/>
        <end position="383"/>
    </location>
</feature>
<evidence type="ECO:0000256" key="12">
    <source>
        <dbReference type="ARBA" id="ARBA00023027"/>
    </source>
</evidence>
<dbReference type="PANTHER" id="PTHR42829:SF2">
    <property type="entry name" value="NADH-UBIQUINONE OXIDOREDUCTASE CHAIN 5"/>
    <property type="match status" value="1"/>
</dbReference>
<keyword evidence="11 18" id="KW-1133">Transmembrane helix</keyword>
<keyword evidence="5" id="KW-0813">Transport</keyword>
<keyword evidence="10" id="KW-0249">Electron transport</keyword>
<keyword evidence="14 21" id="KW-0496">Mitochondrion</keyword>
<feature type="transmembrane region" description="Helical" evidence="18">
    <location>
        <begin position="291"/>
        <end position="312"/>
    </location>
</feature>
<sequence length="556" mass="65406">MFFIYMNLSVLMFFFFLVSFMMFLKFLILKMNFFIEISVMKFFKKNFTLILYLDYKSFMFLMVVLLISSMIVIYSLEYMSEDKFGVRFIYLLMMFVFSMLLMILGQNLLMILLGWDGLGLISYCLVIYYNNWNSYNSGMITVLTNRLGDIGLLISIGMLSVVGDWNYLFFPFFSKLFFFFMIMLACFTKSAQIPFSSWLPMAMAAPTPISALVHSSTLVTAGVYLMFRLEKLIFSLNLKNFMVMISLMTMFFSGVNALFENDFKKIIALSTLSQLGLMMMSLILGLKLMSFFHLIIHALFKSLLFMCAGLILHSTLNNQDIRFMGSMGKSYFVTLMMFNSSSLALCGFPFMSGFYSKDLILDLSIFLNLNYFVLMMFYFSIMLTVVYSFRLIFYMLNNFFKFFSYQICSDLKLMNLSMIILFICSIISGSLFNWFLFNSLVLVNLSILVKLFVFVLIIISIFIGLNMSLFMTNMKMSQIFKFVKSMWMMNYFGMFYSTLVLGNSLLILEMENVWDKVMDDSLFGYFYMKMMILDYINYKNFIYYFFLMMLFFYLII</sequence>
<keyword evidence="7 18" id="KW-0812">Transmembrane</keyword>
<dbReference type="GO" id="GO:0005743">
    <property type="term" value="C:mitochondrial inner membrane"/>
    <property type="evidence" value="ECO:0007669"/>
    <property type="project" value="UniProtKB-SubCell"/>
</dbReference>